<dbReference type="OrthoDB" id="5431013at2759"/>
<dbReference type="PANTHER" id="PTHR36167">
    <property type="entry name" value="C2H2 FINGER DOMAIN TRANSCRIPTION FACTOR (EUROFUNG)-RELATED"/>
    <property type="match status" value="1"/>
</dbReference>
<evidence type="ECO:0000259" key="2">
    <source>
        <dbReference type="Pfam" id="PF17111"/>
    </source>
</evidence>
<dbReference type="EMBL" id="KV749374">
    <property type="protein sequence ID" value="OCL09722.1"/>
    <property type="molecule type" value="Genomic_DNA"/>
</dbReference>
<dbReference type="InterPro" id="IPR031348">
    <property type="entry name" value="PigL_N"/>
</dbReference>
<gene>
    <name evidence="3" type="ORF">AOQ84DRAFT_353895</name>
</gene>
<dbReference type="AlphaFoldDB" id="A0A8E2JUJ7"/>
<keyword evidence="4" id="KW-1185">Reference proteome</keyword>
<feature type="region of interest" description="Disordered" evidence="1">
    <location>
        <begin position="203"/>
        <end position="238"/>
    </location>
</feature>
<feature type="compositionally biased region" description="Basic and acidic residues" evidence="1">
    <location>
        <begin position="209"/>
        <end position="225"/>
    </location>
</feature>
<protein>
    <recommendedName>
        <fullName evidence="2">Azaphilone pigments biosynthesis cluster protein L N-terminal domain-containing protein</fullName>
    </recommendedName>
</protein>
<dbReference type="PANTHER" id="PTHR36167:SF4">
    <property type="entry name" value="FUNGAL N-TERMINAL DOMAIN-CONTAINING PROTEIN"/>
    <property type="match status" value="1"/>
</dbReference>
<dbReference type="Proteomes" id="UP000250140">
    <property type="component" value="Unassembled WGS sequence"/>
</dbReference>
<sequence length="400" mass="44008">MADPLSITASVVGIASAGIQLSTTLYSYTETVINADKNIREIARDLSITSSVITELGALLGQDDAAQLQCESALTTAREAVRGCDEVFKEIQKELNKSLDLDGNGTSPMSKLKRLKWPLVEPKLNVLQVRLERLKNTLVLMLNVVTYAGKVTRTDGQSRCSSNSDDQRRQIDRLILLNEQANARSHTLETVIRRIGLMHTQAEPTELMSDEKASERVSSDDKNYTRESLPVPAPDLAPVPSPIASSTHDSVAISCVSSTGTSCICGYSTPPTEQSSFHVSRDDLDECANQLRVLLKVVEDARSLQNGAGSCEIIRESYRESLDTLHGFFPSESKRPSRFRRLFFKQSARSYGAGSLSPNSIAKRERSIHHNHSHALIAPSNPTIKPRTTLLPPYEESSRT</sequence>
<proteinExistence type="predicted"/>
<name>A0A8E2JUJ7_9PEZI</name>
<feature type="domain" description="Azaphilone pigments biosynthesis cluster protein L N-terminal" evidence="2">
    <location>
        <begin position="2"/>
        <end position="100"/>
    </location>
</feature>
<feature type="region of interest" description="Disordered" evidence="1">
    <location>
        <begin position="376"/>
        <end position="400"/>
    </location>
</feature>
<organism evidence="3 4">
    <name type="scientific">Glonium stellatum</name>
    <dbReference type="NCBI Taxonomy" id="574774"/>
    <lineage>
        <taxon>Eukaryota</taxon>
        <taxon>Fungi</taxon>
        <taxon>Dikarya</taxon>
        <taxon>Ascomycota</taxon>
        <taxon>Pezizomycotina</taxon>
        <taxon>Dothideomycetes</taxon>
        <taxon>Pleosporomycetidae</taxon>
        <taxon>Gloniales</taxon>
        <taxon>Gloniaceae</taxon>
        <taxon>Glonium</taxon>
    </lineage>
</organism>
<evidence type="ECO:0000256" key="1">
    <source>
        <dbReference type="SAM" id="MobiDB-lite"/>
    </source>
</evidence>
<dbReference type="Pfam" id="PF17111">
    <property type="entry name" value="PigL_N"/>
    <property type="match status" value="1"/>
</dbReference>
<evidence type="ECO:0000313" key="3">
    <source>
        <dbReference type="EMBL" id="OCL09722.1"/>
    </source>
</evidence>
<dbReference type="InterPro" id="IPR039327">
    <property type="entry name" value="CON7-like"/>
</dbReference>
<reference evidence="3 4" key="1">
    <citation type="journal article" date="2016" name="Nat. Commun.">
        <title>Ectomycorrhizal ecology is imprinted in the genome of the dominant symbiotic fungus Cenococcum geophilum.</title>
        <authorList>
            <consortium name="DOE Joint Genome Institute"/>
            <person name="Peter M."/>
            <person name="Kohler A."/>
            <person name="Ohm R.A."/>
            <person name="Kuo A."/>
            <person name="Krutzmann J."/>
            <person name="Morin E."/>
            <person name="Arend M."/>
            <person name="Barry K.W."/>
            <person name="Binder M."/>
            <person name="Choi C."/>
            <person name="Clum A."/>
            <person name="Copeland A."/>
            <person name="Grisel N."/>
            <person name="Haridas S."/>
            <person name="Kipfer T."/>
            <person name="LaButti K."/>
            <person name="Lindquist E."/>
            <person name="Lipzen A."/>
            <person name="Maire R."/>
            <person name="Meier B."/>
            <person name="Mihaltcheva S."/>
            <person name="Molinier V."/>
            <person name="Murat C."/>
            <person name="Poggeler S."/>
            <person name="Quandt C.A."/>
            <person name="Sperisen C."/>
            <person name="Tritt A."/>
            <person name="Tisserant E."/>
            <person name="Crous P.W."/>
            <person name="Henrissat B."/>
            <person name="Nehls U."/>
            <person name="Egli S."/>
            <person name="Spatafora J.W."/>
            <person name="Grigoriev I.V."/>
            <person name="Martin F.M."/>
        </authorList>
    </citation>
    <scope>NUCLEOTIDE SEQUENCE [LARGE SCALE GENOMIC DNA]</scope>
    <source>
        <strain evidence="3 4">CBS 207.34</strain>
    </source>
</reference>
<dbReference type="GO" id="GO:0006355">
    <property type="term" value="P:regulation of DNA-templated transcription"/>
    <property type="evidence" value="ECO:0007669"/>
    <property type="project" value="InterPro"/>
</dbReference>
<accession>A0A8E2JUJ7</accession>
<evidence type="ECO:0000313" key="4">
    <source>
        <dbReference type="Proteomes" id="UP000250140"/>
    </source>
</evidence>